<dbReference type="OrthoDB" id="4461339at2"/>
<name>D1A1C4_THECD</name>
<evidence type="ECO:0000313" key="2">
    <source>
        <dbReference type="EMBL" id="ACY95846.1"/>
    </source>
</evidence>
<reference evidence="2 3" key="1">
    <citation type="journal article" date="2011" name="Stand. Genomic Sci.">
        <title>Complete genome sequence of Thermomonospora curvata type strain (B9).</title>
        <authorList>
            <person name="Chertkov O."/>
            <person name="Sikorski J."/>
            <person name="Nolan M."/>
            <person name="Lapidus A."/>
            <person name="Lucas S."/>
            <person name="Del Rio T.G."/>
            <person name="Tice H."/>
            <person name="Cheng J.F."/>
            <person name="Goodwin L."/>
            <person name="Pitluck S."/>
            <person name="Liolios K."/>
            <person name="Ivanova N."/>
            <person name="Mavromatis K."/>
            <person name="Mikhailova N."/>
            <person name="Ovchinnikova G."/>
            <person name="Pati A."/>
            <person name="Chen A."/>
            <person name="Palaniappan K."/>
            <person name="Djao O.D."/>
            <person name="Land M."/>
            <person name="Hauser L."/>
            <person name="Chang Y.J."/>
            <person name="Jeffries C.D."/>
            <person name="Brettin T."/>
            <person name="Han C."/>
            <person name="Detter J.C."/>
            <person name="Rohde M."/>
            <person name="Goker M."/>
            <person name="Woyke T."/>
            <person name="Bristow J."/>
            <person name="Eisen J.A."/>
            <person name="Markowitz V."/>
            <person name="Hugenholtz P."/>
            <person name="Klenk H.P."/>
            <person name="Kyrpides N.C."/>
        </authorList>
    </citation>
    <scope>NUCLEOTIDE SEQUENCE [LARGE SCALE GENOMIC DNA]</scope>
    <source>
        <strain evidence="3">ATCC 19995 / DSM 43183 / JCM 3096 / KCTC 9072 / NBRC 15933 / NCIMB 10081 / Henssen B9</strain>
    </source>
</reference>
<protein>
    <recommendedName>
        <fullName evidence="4">Secreted protein</fullName>
    </recommendedName>
</protein>
<dbReference type="KEGG" id="tcu:Tcur_0241"/>
<dbReference type="HOGENOM" id="CLU_1165367_0_0_11"/>
<feature type="signal peptide" evidence="1">
    <location>
        <begin position="1"/>
        <end position="30"/>
    </location>
</feature>
<feature type="chain" id="PRO_5038891829" description="Secreted protein" evidence="1">
    <location>
        <begin position="31"/>
        <end position="238"/>
    </location>
</feature>
<keyword evidence="1" id="KW-0732">Signal</keyword>
<dbReference type="PROSITE" id="PS51318">
    <property type="entry name" value="TAT"/>
    <property type="match status" value="1"/>
</dbReference>
<dbReference type="InterPro" id="IPR006311">
    <property type="entry name" value="TAT_signal"/>
</dbReference>
<evidence type="ECO:0000313" key="3">
    <source>
        <dbReference type="Proteomes" id="UP000001918"/>
    </source>
</evidence>
<organism evidence="2 3">
    <name type="scientific">Thermomonospora curvata (strain ATCC 19995 / DSM 43183 / JCM 3096 / KCTC 9072 / NBRC 15933 / NCIMB 10081 / Henssen B9)</name>
    <dbReference type="NCBI Taxonomy" id="471852"/>
    <lineage>
        <taxon>Bacteria</taxon>
        <taxon>Bacillati</taxon>
        <taxon>Actinomycetota</taxon>
        <taxon>Actinomycetes</taxon>
        <taxon>Streptosporangiales</taxon>
        <taxon>Thermomonosporaceae</taxon>
        <taxon>Thermomonospora</taxon>
    </lineage>
</organism>
<accession>D1A1C4</accession>
<evidence type="ECO:0000256" key="1">
    <source>
        <dbReference type="SAM" id="SignalP"/>
    </source>
</evidence>
<gene>
    <name evidence="2" type="ordered locus">Tcur_0241</name>
</gene>
<evidence type="ECO:0008006" key="4">
    <source>
        <dbReference type="Google" id="ProtNLM"/>
    </source>
</evidence>
<dbReference type="EMBL" id="CP001738">
    <property type="protein sequence ID" value="ACY95846.1"/>
    <property type="molecule type" value="Genomic_DNA"/>
</dbReference>
<dbReference type="Proteomes" id="UP000001918">
    <property type="component" value="Chromosome"/>
</dbReference>
<dbReference type="RefSeq" id="WP_012850630.1">
    <property type="nucleotide sequence ID" value="NC_013510.1"/>
</dbReference>
<sequence>MKRPLRRLTVLASATAAALAALISPPAASAAQAADEFADCPSLPADARPLTWKCYVLTAEDTLIGVSLGRMHAHTKEPIRLTVAQGSLTNGKTVAKLGALRANPIPFVTGVPGTPFEVPHPTGWKLEITPTGMIEPGILVPHKLGVTARIIGDGLGDSCRVGSSSRPIVIDPVVNWALPWVSNGKVGTRMKVADIVYSLPIATGCNGKDFTVNQLLGLPANSVSNQFQVTWTMISKRY</sequence>
<proteinExistence type="predicted"/>
<keyword evidence="3" id="KW-1185">Reference proteome</keyword>
<dbReference type="AlphaFoldDB" id="D1A1C4"/>